<accession>T0QMI6</accession>
<dbReference type="GeneID" id="19947979"/>
<dbReference type="PANTHER" id="PTHR46586">
    <property type="entry name" value="ANKYRIN REPEAT-CONTAINING PROTEIN"/>
    <property type="match status" value="1"/>
</dbReference>
<gene>
    <name evidence="1" type="ORF">SDRG_07252</name>
</gene>
<dbReference type="AlphaFoldDB" id="T0QMI6"/>
<dbReference type="InterPro" id="IPR052050">
    <property type="entry name" value="SecEffector_AnkRepeat"/>
</dbReference>
<dbReference type="STRING" id="1156394.T0QMI6"/>
<organism evidence="1 2">
    <name type="scientific">Saprolegnia diclina (strain VS20)</name>
    <dbReference type="NCBI Taxonomy" id="1156394"/>
    <lineage>
        <taxon>Eukaryota</taxon>
        <taxon>Sar</taxon>
        <taxon>Stramenopiles</taxon>
        <taxon>Oomycota</taxon>
        <taxon>Saprolegniomycetes</taxon>
        <taxon>Saprolegniales</taxon>
        <taxon>Saprolegniaceae</taxon>
        <taxon>Saprolegnia</taxon>
    </lineage>
</organism>
<dbReference type="RefSeq" id="XP_008611294.1">
    <property type="nucleotide sequence ID" value="XM_008613072.1"/>
</dbReference>
<protein>
    <submittedName>
        <fullName evidence="1">Uncharacterized protein</fullName>
    </submittedName>
</protein>
<dbReference type="OrthoDB" id="60283at2759"/>
<dbReference type="Proteomes" id="UP000030762">
    <property type="component" value="Unassembled WGS sequence"/>
</dbReference>
<dbReference type="Gene3D" id="1.25.40.20">
    <property type="entry name" value="Ankyrin repeat-containing domain"/>
    <property type="match status" value="2"/>
</dbReference>
<dbReference type="InParanoid" id="T0QMI6"/>
<dbReference type="PANTHER" id="PTHR46586:SF3">
    <property type="entry name" value="ANKYRIN REPEAT-CONTAINING PROTEIN"/>
    <property type="match status" value="1"/>
</dbReference>
<dbReference type="OMA" id="SHRYEGC"/>
<dbReference type="InterPro" id="IPR036770">
    <property type="entry name" value="Ankyrin_rpt-contain_sf"/>
</dbReference>
<proteinExistence type="predicted"/>
<dbReference type="SUPFAM" id="SSF48403">
    <property type="entry name" value="Ankyrin repeat"/>
    <property type="match status" value="1"/>
</dbReference>
<dbReference type="Pfam" id="PF12796">
    <property type="entry name" value="Ank_2"/>
    <property type="match status" value="2"/>
</dbReference>
<sequence length="319" mass="36569">MDDDHNFYDATEHAVVAMVDPSRAHQVLQMPELFRAIVQFQRGIVMPFAPVCRAWAARVPYLQARFLVHAFNLHDVYEASLFQQLFVMRPHMFSAGVMDLLCRYGDLDMVHFLHLHGAPCSKDAMDWASSAGHLHVVQYLHQHRREGATTDALDNAAKHGHLAVVEFLDRHRHEGATTKAMDEAAVHGHLEVVRYLHFNRREGCTKYGMDRAALEGHLCILEFLHSHRYEGCTVNAINWAAQHGHLEIVRFLHSHRKEGYTANALKWAAQNNHFDVVHYLLSRKETIQRHMTSTRHAKSGDPLRQIRRLKQAACQCSVS</sequence>
<dbReference type="InterPro" id="IPR002110">
    <property type="entry name" value="Ankyrin_rpt"/>
</dbReference>
<name>T0QMI6_SAPDV</name>
<evidence type="ECO:0000313" key="2">
    <source>
        <dbReference type="Proteomes" id="UP000030762"/>
    </source>
</evidence>
<dbReference type="EMBL" id="JH767152">
    <property type="protein sequence ID" value="EQC35010.1"/>
    <property type="molecule type" value="Genomic_DNA"/>
</dbReference>
<evidence type="ECO:0000313" key="1">
    <source>
        <dbReference type="EMBL" id="EQC35010.1"/>
    </source>
</evidence>
<keyword evidence="2" id="KW-1185">Reference proteome</keyword>
<dbReference type="VEuPathDB" id="FungiDB:SDRG_07252"/>
<reference evidence="1 2" key="1">
    <citation type="submission" date="2012-04" db="EMBL/GenBank/DDBJ databases">
        <title>The Genome Sequence of Saprolegnia declina VS20.</title>
        <authorList>
            <consortium name="The Broad Institute Genome Sequencing Platform"/>
            <person name="Russ C."/>
            <person name="Nusbaum C."/>
            <person name="Tyler B."/>
            <person name="van West P."/>
            <person name="Dieguez-Uribeondo J."/>
            <person name="de Bruijn I."/>
            <person name="Tripathy S."/>
            <person name="Jiang R."/>
            <person name="Young S.K."/>
            <person name="Zeng Q."/>
            <person name="Gargeya S."/>
            <person name="Fitzgerald M."/>
            <person name="Haas B."/>
            <person name="Abouelleil A."/>
            <person name="Alvarado L."/>
            <person name="Arachchi H.M."/>
            <person name="Berlin A."/>
            <person name="Chapman S.B."/>
            <person name="Goldberg J."/>
            <person name="Griggs A."/>
            <person name="Gujja S."/>
            <person name="Hansen M."/>
            <person name="Howarth C."/>
            <person name="Imamovic A."/>
            <person name="Larimer J."/>
            <person name="McCowen C."/>
            <person name="Montmayeur A."/>
            <person name="Murphy C."/>
            <person name="Neiman D."/>
            <person name="Pearson M."/>
            <person name="Priest M."/>
            <person name="Roberts A."/>
            <person name="Saif S."/>
            <person name="Shea T."/>
            <person name="Sisk P."/>
            <person name="Sykes S."/>
            <person name="Wortman J."/>
            <person name="Nusbaum C."/>
            <person name="Birren B."/>
        </authorList>
    </citation>
    <scope>NUCLEOTIDE SEQUENCE [LARGE SCALE GENOMIC DNA]</scope>
    <source>
        <strain evidence="1 2">VS20</strain>
    </source>
</reference>
<dbReference type="SMART" id="SM00248">
    <property type="entry name" value="ANK"/>
    <property type="match status" value="3"/>
</dbReference>